<feature type="region of interest" description="Disordered" evidence="1">
    <location>
        <begin position="47"/>
        <end position="66"/>
    </location>
</feature>
<reference evidence="2 3" key="1">
    <citation type="submission" date="2016-02" db="EMBL/GenBank/DDBJ databases">
        <title>Genome analysis of coral dinoflagellate symbionts highlights evolutionary adaptations to a symbiotic lifestyle.</title>
        <authorList>
            <person name="Aranda M."/>
            <person name="Li Y."/>
            <person name="Liew Y.J."/>
            <person name="Baumgarten S."/>
            <person name="Simakov O."/>
            <person name="Wilson M."/>
            <person name="Piel J."/>
            <person name="Ashoor H."/>
            <person name="Bougouffa S."/>
            <person name="Bajic V.B."/>
            <person name="Ryu T."/>
            <person name="Ravasi T."/>
            <person name="Bayer T."/>
            <person name="Micklem G."/>
            <person name="Kim H."/>
            <person name="Bhak J."/>
            <person name="Lajeunesse T.C."/>
            <person name="Voolstra C.R."/>
        </authorList>
    </citation>
    <scope>NUCLEOTIDE SEQUENCE [LARGE SCALE GENOMIC DNA]</scope>
    <source>
        <strain evidence="2 3">CCMP2467</strain>
    </source>
</reference>
<gene>
    <name evidence="2" type="ORF">AK812_SmicGene14227</name>
</gene>
<dbReference type="EMBL" id="LSRX01000251">
    <property type="protein sequence ID" value="OLQ02886.1"/>
    <property type="molecule type" value="Genomic_DNA"/>
</dbReference>
<sequence length="110" mass="12385">MAEPGQWTRLAWRVADAFTAQVQDSDNCNMMPLFLWALQLSFPHPRQRSAEQCTGQDQKEPSTSAVEVEIPEPRMLLVNLLFSDFRCLGWTPPGPDDSDAAGEAPRDTFF</sequence>
<evidence type="ECO:0000313" key="3">
    <source>
        <dbReference type="Proteomes" id="UP000186817"/>
    </source>
</evidence>
<name>A0A1Q9E638_SYMMI</name>
<accession>A0A1Q9E638</accession>
<feature type="compositionally biased region" description="Polar residues" evidence="1">
    <location>
        <begin position="50"/>
        <end position="65"/>
    </location>
</feature>
<keyword evidence="3" id="KW-1185">Reference proteome</keyword>
<organism evidence="2 3">
    <name type="scientific">Symbiodinium microadriaticum</name>
    <name type="common">Dinoflagellate</name>
    <name type="synonym">Zooxanthella microadriatica</name>
    <dbReference type="NCBI Taxonomy" id="2951"/>
    <lineage>
        <taxon>Eukaryota</taxon>
        <taxon>Sar</taxon>
        <taxon>Alveolata</taxon>
        <taxon>Dinophyceae</taxon>
        <taxon>Suessiales</taxon>
        <taxon>Symbiodiniaceae</taxon>
        <taxon>Symbiodinium</taxon>
    </lineage>
</organism>
<evidence type="ECO:0000313" key="2">
    <source>
        <dbReference type="EMBL" id="OLQ02886.1"/>
    </source>
</evidence>
<protein>
    <submittedName>
        <fullName evidence="2">Uncharacterized protein</fullName>
    </submittedName>
</protein>
<comment type="caution">
    <text evidence="2">The sequence shown here is derived from an EMBL/GenBank/DDBJ whole genome shotgun (WGS) entry which is preliminary data.</text>
</comment>
<evidence type="ECO:0000256" key="1">
    <source>
        <dbReference type="SAM" id="MobiDB-lite"/>
    </source>
</evidence>
<proteinExistence type="predicted"/>
<dbReference type="Proteomes" id="UP000186817">
    <property type="component" value="Unassembled WGS sequence"/>
</dbReference>
<dbReference type="AlphaFoldDB" id="A0A1Q9E638"/>